<keyword evidence="3 8" id="KW-0689">Ribosomal protein</keyword>
<comment type="subcellular location">
    <subcellularLocation>
        <location evidence="1">Mitochondrion</location>
    </subcellularLocation>
</comment>
<sequence length="140" mass="16190">MNTNSAFALLNIRRQLLLTFQLAHPKNHYARKEAAGVSMVGGMLKKKKMGKTGPTMEKKILPVETDPNKLVKFVCGSNIFKEGQDIELKPDSEYPEWLWTLRTGPPPKLEELDPNSLEYWRRVRRLGIQRNNRLAQLKKF</sequence>
<keyword evidence="5" id="KW-0687">Ribonucleoprotein</keyword>
<name>A0AAW1IFM1_POPJA</name>
<evidence type="ECO:0000256" key="1">
    <source>
        <dbReference type="ARBA" id="ARBA00004173"/>
    </source>
</evidence>
<dbReference type="PANTHER" id="PTHR28595:SF1">
    <property type="entry name" value="LARGE RIBOSOMAL SUBUNIT PROTEIN ML54"/>
    <property type="match status" value="1"/>
</dbReference>
<evidence type="ECO:0000256" key="6">
    <source>
        <dbReference type="ARBA" id="ARBA00033752"/>
    </source>
</evidence>
<evidence type="ECO:0000256" key="4">
    <source>
        <dbReference type="ARBA" id="ARBA00023128"/>
    </source>
</evidence>
<dbReference type="Pfam" id="PF08561">
    <property type="entry name" value="Ribosomal_L37"/>
    <property type="match status" value="1"/>
</dbReference>
<dbReference type="GO" id="GO:0005762">
    <property type="term" value="C:mitochondrial large ribosomal subunit"/>
    <property type="evidence" value="ECO:0007669"/>
    <property type="project" value="TreeGrafter"/>
</dbReference>
<comment type="similarity">
    <text evidence="6">Belongs to the mitochondrion-specific ribosomal protein mL54 family.</text>
</comment>
<dbReference type="EMBL" id="JASPKY010000595">
    <property type="protein sequence ID" value="KAK9688334.1"/>
    <property type="molecule type" value="Genomic_DNA"/>
</dbReference>
<evidence type="ECO:0000256" key="2">
    <source>
        <dbReference type="ARBA" id="ARBA00022946"/>
    </source>
</evidence>
<evidence type="ECO:0000313" key="9">
    <source>
        <dbReference type="Proteomes" id="UP001458880"/>
    </source>
</evidence>
<accession>A0AAW1IFM1</accession>
<dbReference type="InterPro" id="IPR013870">
    <property type="entry name" value="Ribosomal_mL54"/>
</dbReference>
<organism evidence="8 9">
    <name type="scientific">Popillia japonica</name>
    <name type="common">Japanese beetle</name>
    <dbReference type="NCBI Taxonomy" id="7064"/>
    <lineage>
        <taxon>Eukaryota</taxon>
        <taxon>Metazoa</taxon>
        <taxon>Ecdysozoa</taxon>
        <taxon>Arthropoda</taxon>
        <taxon>Hexapoda</taxon>
        <taxon>Insecta</taxon>
        <taxon>Pterygota</taxon>
        <taxon>Neoptera</taxon>
        <taxon>Endopterygota</taxon>
        <taxon>Coleoptera</taxon>
        <taxon>Polyphaga</taxon>
        <taxon>Scarabaeiformia</taxon>
        <taxon>Scarabaeidae</taxon>
        <taxon>Rutelinae</taxon>
        <taxon>Popillia</taxon>
    </lineage>
</organism>
<dbReference type="PANTHER" id="PTHR28595">
    <property type="entry name" value="39S RIBOSOMAL PROTEIN L54, MITOCHONDRIAL"/>
    <property type="match status" value="1"/>
</dbReference>
<dbReference type="Proteomes" id="UP001458880">
    <property type="component" value="Unassembled WGS sequence"/>
</dbReference>
<comment type="caution">
    <text evidence="8">The sequence shown here is derived from an EMBL/GenBank/DDBJ whole genome shotgun (WGS) entry which is preliminary data.</text>
</comment>
<keyword evidence="2" id="KW-0809">Transit peptide</keyword>
<evidence type="ECO:0000256" key="5">
    <source>
        <dbReference type="ARBA" id="ARBA00023274"/>
    </source>
</evidence>
<evidence type="ECO:0000256" key="7">
    <source>
        <dbReference type="ARBA" id="ARBA00035179"/>
    </source>
</evidence>
<dbReference type="AlphaFoldDB" id="A0AAW1IFM1"/>
<evidence type="ECO:0000313" key="8">
    <source>
        <dbReference type="EMBL" id="KAK9688334.1"/>
    </source>
</evidence>
<reference evidence="8 9" key="1">
    <citation type="journal article" date="2024" name="BMC Genomics">
        <title>De novo assembly and annotation of Popillia japonica's genome with initial clues to its potential as an invasive pest.</title>
        <authorList>
            <person name="Cucini C."/>
            <person name="Boschi S."/>
            <person name="Funari R."/>
            <person name="Cardaioli E."/>
            <person name="Iannotti N."/>
            <person name="Marturano G."/>
            <person name="Paoli F."/>
            <person name="Bruttini M."/>
            <person name="Carapelli A."/>
            <person name="Frati F."/>
            <person name="Nardi F."/>
        </authorList>
    </citation>
    <scope>NUCLEOTIDE SEQUENCE [LARGE SCALE GENOMIC DNA]</scope>
    <source>
        <strain evidence="8">DMR45628</strain>
    </source>
</reference>
<keyword evidence="9" id="KW-1185">Reference proteome</keyword>
<gene>
    <name evidence="8" type="ORF">QE152_g35619</name>
</gene>
<dbReference type="GO" id="GO:0003735">
    <property type="term" value="F:structural constituent of ribosome"/>
    <property type="evidence" value="ECO:0007669"/>
    <property type="project" value="TreeGrafter"/>
</dbReference>
<proteinExistence type="inferred from homology"/>
<evidence type="ECO:0000256" key="3">
    <source>
        <dbReference type="ARBA" id="ARBA00022980"/>
    </source>
</evidence>
<keyword evidence="4" id="KW-0496">Mitochondrion</keyword>
<protein>
    <recommendedName>
        <fullName evidence="7">Large ribosomal subunit protein mL54</fullName>
    </recommendedName>
</protein>